<evidence type="ECO:0000256" key="6">
    <source>
        <dbReference type="ARBA" id="ARBA00022679"/>
    </source>
</evidence>
<dbReference type="AlphaFoldDB" id="A0A6P7YER7"/>
<feature type="transmembrane region" description="Helical" evidence="8">
    <location>
        <begin position="278"/>
        <end position="298"/>
    </location>
</feature>
<feature type="transmembrane region" description="Helical" evidence="8">
    <location>
        <begin position="507"/>
        <end position="526"/>
    </location>
</feature>
<feature type="transmembrane region" description="Helical" evidence="8">
    <location>
        <begin position="135"/>
        <end position="156"/>
    </location>
</feature>
<name>A0A6P7YER7_9AMPH</name>
<feature type="transmembrane region" description="Helical" evidence="8">
    <location>
        <begin position="219"/>
        <end position="240"/>
    </location>
</feature>
<keyword evidence="6" id="KW-0808">Transferase</keyword>
<dbReference type="FunFam" id="3.90.870.10:FF:000010">
    <property type="entry name" value="Si:ch211-153b23.4"/>
    <property type="match status" value="1"/>
</dbReference>
<dbReference type="GO" id="GO:0003725">
    <property type="term" value="F:double-stranded RNA binding"/>
    <property type="evidence" value="ECO:0007669"/>
    <property type="project" value="InterPro"/>
</dbReference>
<feature type="transmembrane region" description="Helical" evidence="8">
    <location>
        <begin position="333"/>
        <end position="353"/>
    </location>
</feature>
<gene>
    <name evidence="11" type="primary">LOC115474561</name>
</gene>
<feature type="domain" description="YrdC-like" evidence="9">
    <location>
        <begin position="617"/>
        <end position="812"/>
    </location>
</feature>
<dbReference type="Gene3D" id="3.90.870.10">
    <property type="entry name" value="DHBP synthase"/>
    <property type="match status" value="1"/>
</dbReference>
<keyword evidence="10" id="KW-1185">Reference proteome</keyword>
<keyword evidence="8" id="KW-1133">Transmembrane helix</keyword>
<feature type="transmembrane region" description="Helical" evidence="8">
    <location>
        <begin position="482"/>
        <end position="501"/>
    </location>
</feature>
<dbReference type="Proteomes" id="UP000515156">
    <property type="component" value="Chromosome 7"/>
</dbReference>
<feature type="transmembrane region" description="Helical" evidence="8">
    <location>
        <begin position="74"/>
        <end position="98"/>
    </location>
</feature>
<evidence type="ECO:0000256" key="8">
    <source>
        <dbReference type="SAM" id="Phobius"/>
    </source>
</evidence>
<dbReference type="PANTHER" id="PTHR17490:SF17">
    <property type="entry name" value="THREONYLCARBAMOYL-AMP SYNTHASE"/>
    <property type="match status" value="1"/>
</dbReference>
<feature type="transmembrane region" description="Helical" evidence="8">
    <location>
        <begin position="110"/>
        <end position="128"/>
    </location>
</feature>
<evidence type="ECO:0000256" key="1">
    <source>
        <dbReference type="ARBA" id="ARBA00004496"/>
    </source>
</evidence>
<evidence type="ECO:0000313" key="10">
    <source>
        <dbReference type="Proteomes" id="UP000515156"/>
    </source>
</evidence>
<proteinExistence type="inferred from homology"/>
<dbReference type="Pfam" id="PF01300">
    <property type="entry name" value="Sua5_yciO_yrdC"/>
    <property type="match status" value="1"/>
</dbReference>
<keyword evidence="8" id="KW-0812">Transmembrane</keyword>
<dbReference type="InParanoid" id="A0A6P7YER7"/>
<feature type="transmembrane region" description="Helical" evidence="8">
    <location>
        <begin position="359"/>
        <end position="377"/>
    </location>
</feature>
<dbReference type="PROSITE" id="PS51163">
    <property type="entry name" value="YRDC"/>
    <property type="match status" value="1"/>
</dbReference>
<dbReference type="KEGG" id="muo:115474561"/>
<comment type="subcellular location">
    <subcellularLocation>
        <location evidence="1">Cytoplasm</location>
    </subcellularLocation>
</comment>
<dbReference type="GO" id="GO:0000049">
    <property type="term" value="F:tRNA binding"/>
    <property type="evidence" value="ECO:0007669"/>
    <property type="project" value="TreeGrafter"/>
</dbReference>
<feature type="transmembrane region" description="Helical" evidence="8">
    <location>
        <begin position="562"/>
        <end position="581"/>
    </location>
</feature>
<organism evidence="10 11">
    <name type="scientific">Microcaecilia unicolor</name>
    <dbReference type="NCBI Taxonomy" id="1415580"/>
    <lineage>
        <taxon>Eukaryota</taxon>
        <taxon>Metazoa</taxon>
        <taxon>Chordata</taxon>
        <taxon>Craniata</taxon>
        <taxon>Vertebrata</taxon>
        <taxon>Euteleostomi</taxon>
        <taxon>Amphibia</taxon>
        <taxon>Gymnophiona</taxon>
        <taxon>Siphonopidae</taxon>
        <taxon>Microcaecilia</taxon>
    </lineage>
</organism>
<reference evidence="11" key="1">
    <citation type="submission" date="2025-08" db="UniProtKB">
        <authorList>
            <consortium name="RefSeq"/>
        </authorList>
    </citation>
    <scope>IDENTIFICATION</scope>
</reference>
<dbReference type="EC" id="2.7.7.87" evidence="3"/>
<comment type="catalytic activity">
    <reaction evidence="7">
        <text>L-threonine + hydrogencarbonate + ATP = L-threonylcarbamoyladenylate + diphosphate + H2O</text>
        <dbReference type="Rhea" id="RHEA:36407"/>
        <dbReference type="ChEBI" id="CHEBI:15377"/>
        <dbReference type="ChEBI" id="CHEBI:17544"/>
        <dbReference type="ChEBI" id="CHEBI:30616"/>
        <dbReference type="ChEBI" id="CHEBI:33019"/>
        <dbReference type="ChEBI" id="CHEBI:57926"/>
        <dbReference type="ChEBI" id="CHEBI:73682"/>
        <dbReference type="EC" id="2.7.7.87"/>
    </reaction>
</comment>
<feature type="transmembrane region" description="Helical" evidence="8">
    <location>
        <begin position="533"/>
        <end position="550"/>
    </location>
</feature>
<dbReference type="GO" id="GO:0006450">
    <property type="term" value="P:regulation of translational fidelity"/>
    <property type="evidence" value="ECO:0007669"/>
    <property type="project" value="TreeGrafter"/>
</dbReference>
<feature type="transmembrane region" description="Helical" evidence="8">
    <location>
        <begin position="43"/>
        <end position="62"/>
    </location>
</feature>
<dbReference type="RefSeq" id="XP_030065937.1">
    <property type="nucleotide sequence ID" value="XM_030210077.1"/>
</dbReference>
<dbReference type="GO" id="GO:0005737">
    <property type="term" value="C:cytoplasm"/>
    <property type="evidence" value="ECO:0007669"/>
    <property type="project" value="UniProtKB-SubCell"/>
</dbReference>
<evidence type="ECO:0000256" key="2">
    <source>
        <dbReference type="ARBA" id="ARBA00007663"/>
    </source>
</evidence>
<dbReference type="GO" id="GO:0061710">
    <property type="term" value="F:L-threonylcarbamoyladenylate synthase"/>
    <property type="evidence" value="ECO:0007669"/>
    <property type="project" value="UniProtKB-EC"/>
</dbReference>
<feature type="transmembrane region" description="Helical" evidence="8">
    <location>
        <begin position="14"/>
        <end position="37"/>
    </location>
</feature>
<dbReference type="InterPro" id="IPR050156">
    <property type="entry name" value="TC-AMP_synthase_SUA5"/>
</dbReference>
<evidence type="ECO:0000256" key="7">
    <source>
        <dbReference type="ARBA" id="ARBA00048366"/>
    </source>
</evidence>
<dbReference type="GeneID" id="115474561"/>
<evidence type="ECO:0000256" key="5">
    <source>
        <dbReference type="ARBA" id="ARBA00022490"/>
    </source>
</evidence>
<dbReference type="InterPro" id="IPR006070">
    <property type="entry name" value="Sua5-like_dom"/>
</dbReference>
<feature type="transmembrane region" description="Helical" evidence="8">
    <location>
        <begin position="168"/>
        <end position="188"/>
    </location>
</feature>
<keyword evidence="5" id="KW-0963">Cytoplasm</keyword>
<feature type="transmembrane region" description="Helical" evidence="8">
    <location>
        <begin position="252"/>
        <end position="271"/>
    </location>
</feature>
<dbReference type="OrthoDB" id="3648309at2759"/>
<evidence type="ECO:0000256" key="4">
    <source>
        <dbReference type="ARBA" id="ARBA00015492"/>
    </source>
</evidence>
<dbReference type="SUPFAM" id="SSF55821">
    <property type="entry name" value="YrdC/RibB"/>
    <property type="match status" value="1"/>
</dbReference>
<evidence type="ECO:0000313" key="11">
    <source>
        <dbReference type="RefSeq" id="XP_030065937.1"/>
    </source>
</evidence>
<evidence type="ECO:0000259" key="9">
    <source>
        <dbReference type="PROSITE" id="PS51163"/>
    </source>
</evidence>
<protein>
    <recommendedName>
        <fullName evidence="4">Threonylcarbamoyl-AMP synthase</fullName>
        <ecNumber evidence="3">2.7.7.87</ecNumber>
    </recommendedName>
</protein>
<sequence length="842" mass="90809">MASKKAARPAQDSLGFLSISTGRITGSFLLALNFYTANREVPLIPNIALGILLLILAALLAYAGVQNSLGNAPIVVSFCLTVSALWFSSGVVQILAGQGILNGAGDMKDAMLPGLVAFSLGMFIIGAVGLLQKEIAIAIMAFAISFSNAHGIVTFSDSSFGSSAVACNYLIVTIVSVYLFLAVILRFFSMQRIILPGTAPPKNKGNGQSQAKGTNKNDLVVIGLILNMSSASIFGCKLLGVTTKLFVGHVPWLLVAGVYQIGICILSYRCLDTLAATFFGFTAILKFVEGYSLLFQIWHSVQPIFPTPILVAFAILFFILALFVTVKNLAEGFYVLFFVSYCIAMSCKPLGIFQCGPQGVAIAIFVASAVLTLVYLYNIKADVKIPTGQGTIKDLLSRTHIFKFAQGNDHNSPFLGYSKYANADVLGHACNVLSAFCITTINPRSPLITIMVPWKVIAGGFFQLLSGSVAFSCGKTLESTTFILYGIMWIIWGTFRFGGFYDGPRGFGIAVGIICFIMFNSFMVFCSLFLSKAWFMYSFTFELILISFLLDALDALPVGFDLSVTIIFGLVSFYCFGMALFNSTFESPQLPVGIPILKLSGFGSGSDICPHLPCKKATSVIRIAEIMKNGGTCGIPSDTVYMLAAACSHPCAVEKAYRTKLQARDHPMSLWISNLKQLKPVKHFFSPLLWGFMEAVWPSSISLVIQKGKWIDFLGMKDCAKYIGTSQSIIIQIPDCSVATHLIDLVGPIAVTSVNPSGEADTTHHNQVYAKLGNKVDGVLCDGPSPENIASTVVDCTKIDNGNIGFFRVGIVPMSQVLGILQKVHKEYQSGHVNGGFIDETK</sequence>
<keyword evidence="8" id="KW-0472">Membrane</keyword>
<accession>A0A6P7YER7</accession>
<comment type="similarity">
    <text evidence="2">Belongs to the SUA5 family.</text>
</comment>
<evidence type="ECO:0000256" key="3">
    <source>
        <dbReference type="ARBA" id="ARBA00012584"/>
    </source>
</evidence>
<dbReference type="InterPro" id="IPR017945">
    <property type="entry name" value="DHBP_synth_RibB-like_a/b_dom"/>
</dbReference>
<dbReference type="PANTHER" id="PTHR17490">
    <property type="entry name" value="SUA5"/>
    <property type="match status" value="1"/>
</dbReference>
<feature type="transmembrane region" description="Helical" evidence="8">
    <location>
        <begin position="304"/>
        <end position="326"/>
    </location>
</feature>